<accession>X1PIP5</accession>
<name>X1PIP5_9ZZZZ</name>
<protein>
    <submittedName>
        <fullName evidence="1">Uncharacterized protein</fullName>
    </submittedName>
</protein>
<dbReference type="Pfam" id="PF06508">
    <property type="entry name" value="QueC"/>
    <property type="match status" value="1"/>
</dbReference>
<proteinExistence type="predicted"/>
<dbReference type="InterPro" id="IPR014729">
    <property type="entry name" value="Rossmann-like_a/b/a_fold"/>
</dbReference>
<comment type="caution">
    <text evidence="1">The sequence shown here is derived from an EMBL/GenBank/DDBJ whole genome shotgun (WGS) entry which is preliminary data.</text>
</comment>
<dbReference type="Gene3D" id="3.40.50.620">
    <property type="entry name" value="HUPs"/>
    <property type="match status" value="1"/>
</dbReference>
<organism evidence="1">
    <name type="scientific">marine sediment metagenome</name>
    <dbReference type="NCBI Taxonomy" id="412755"/>
    <lineage>
        <taxon>unclassified sequences</taxon>
        <taxon>metagenomes</taxon>
        <taxon>ecological metagenomes</taxon>
    </lineage>
</organism>
<dbReference type="InterPro" id="IPR018317">
    <property type="entry name" value="QueC"/>
</dbReference>
<sequence>MYPGGLEGHGQFSQIAGKVKAAGEGKKYDCVVGVSGGCDSSYMLWRLKEAYGLRVLAVHFDNGWNGEIGAENLRKITRGLDVDLEMVQPDKQEFRSIQRAFLEAGSVDIETASDIGLAAALYRTAHKYGLQYIMEGHNFRTEGSWPLGWLYMDGRYINEMCKKYGRWPLRSYGNMTMWDMFHWMGWHGIKKL</sequence>
<reference evidence="1" key="1">
    <citation type="journal article" date="2014" name="Front. Microbiol.">
        <title>High frequency of phylogenetically diverse reductive dehalogenase-homologous genes in deep subseafloor sedimentary metagenomes.</title>
        <authorList>
            <person name="Kawai M."/>
            <person name="Futagami T."/>
            <person name="Toyoda A."/>
            <person name="Takaki Y."/>
            <person name="Nishi S."/>
            <person name="Hori S."/>
            <person name="Arai W."/>
            <person name="Tsubouchi T."/>
            <person name="Morono Y."/>
            <person name="Uchiyama I."/>
            <person name="Ito T."/>
            <person name="Fujiyama A."/>
            <person name="Inagaki F."/>
            <person name="Takami H."/>
        </authorList>
    </citation>
    <scope>NUCLEOTIDE SEQUENCE</scope>
    <source>
        <strain evidence="1">Expedition CK06-06</strain>
    </source>
</reference>
<feature type="non-terminal residue" evidence="1">
    <location>
        <position position="192"/>
    </location>
</feature>
<dbReference type="EMBL" id="BARV01025252">
    <property type="protein sequence ID" value="GAI42381.1"/>
    <property type="molecule type" value="Genomic_DNA"/>
</dbReference>
<evidence type="ECO:0000313" key="1">
    <source>
        <dbReference type="EMBL" id="GAI42381.1"/>
    </source>
</evidence>
<dbReference type="AlphaFoldDB" id="X1PIP5"/>
<gene>
    <name evidence="1" type="ORF">S06H3_41052</name>
</gene>
<dbReference type="SUPFAM" id="SSF52402">
    <property type="entry name" value="Adenine nucleotide alpha hydrolases-like"/>
    <property type="match status" value="1"/>
</dbReference>